<organism evidence="2 3">
    <name type="scientific">Musa troglodytarum</name>
    <name type="common">fe'i banana</name>
    <dbReference type="NCBI Taxonomy" id="320322"/>
    <lineage>
        <taxon>Eukaryota</taxon>
        <taxon>Viridiplantae</taxon>
        <taxon>Streptophyta</taxon>
        <taxon>Embryophyta</taxon>
        <taxon>Tracheophyta</taxon>
        <taxon>Spermatophyta</taxon>
        <taxon>Magnoliopsida</taxon>
        <taxon>Liliopsida</taxon>
        <taxon>Zingiberales</taxon>
        <taxon>Musaceae</taxon>
        <taxon>Musa</taxon>
    </lineage>
</organism>
<dbReference type="Proteomes" id="UP001055439">
    <property type="component" value="Chromosome 7"/>
</dbReference>
<evidence type="ECO:0000313" key="3">
    <source>
        <dbReference type="Proteomes" id="UP001055439"/>
    </source>
</evidence>
<protein>
    <submittedName>
        <fullName evidence="2">Uncharacterized protein</fullName>
    </submittedName>
</protein>
<dbReference type="EMBL" id="CP097509">
    <property type="protein sequence ID" value="URE18708.1"/>
    <property type="molecule type" value="Genomic_DNA"/>
</dbReference>
<proteinExistence type="predicted"/>
<dbReference type="PANTHER" id="PTHR33414">
    <property type="entry name" value="PROTEIN PLASTID MOVEMENT IMPAIRED 1-RELATED 1"/>
    <property type="match status" value="1"/>
</dbReference>
<dbReference type="PANTHER" id="PTHR33414:SF8">
    <property type="entry name" value="OS09G0559200 PROTEIN"/>
    <property type="match status" value="1"/>
</dbReference>
<evidence type="ECO:0000313" key="2">
    <source>
        <dbReference type="EMBL" id="URE18708.1"/>
    </source>
</evidence>
<dbReference type="OrthoDB" id="640135at2759"/>
<keyword evidence="3" id="KW-1185">Reference proteome</keyword>
<sequence length="342" mass="36978">MANSNGSYRKQNPSPAVVSAGCLRFKSYLSLCRLPSHRQPPSLPPAPLPQPTCGPSAAPDGEAAAQAYWRRARELEQELRKLDAWLSTEKGQTECPKNTTVMTVENGHTEMTRLSDGSYLHEIKKPGRPWGRLAMQVSAPLIAENATAAAEVIANVGLKPYQVIRGMASLRRGELCECLHESMPMSNLSGRHTGEIKGKRVVTGAEEHFVEAVLLGSVEKMEGLALEGLRIQMGGGGRAAAEVVEKKAEAGSKERMVLVMLVQVRDPRENYEAVGEAMIGLIEASAAGEGGSSRLDVQGLHVAGMKSVQARSEGRDLIWSTSLRGCKGCCLQYVRNPDRFFA</sequence>
<feature type="compositionally biased region" description="Pro residues" evidence="1">
    <location>
        <begin position="41"/>
        <end position="52"/>
    </location>
</feature>
<accession>A0A9E7GWK0</accession>
<gene>
    <name evidence="2" type="ORF">MUK42_10488</name>
</gene>
<reference evidence="2" key="1">
    <citation type="submission" date="2022-05" db="EMBL/GenBank/DDBJ databases">
        <title>The Musa troglodytarum L. genome provides insights into the mechanism of non-climacteric behaviour and enrichment of carotenoids.</title>
        <authorList>
            <person name="Wang J."/>
        </authorList>
    </citation>
    <scope>NUCLEOTIDE SEQUENCE</scope>
    <source>
        <tissue evidence="2">Leaf</tissue>
    </source>
</reference>
<evidence type="ECO:0000256" key="1">
    <source>
        <dbReference type="SAM" id="MobiDB-lite"/>
    </source>
</evidence>
<feature type="region of interest" description="Disordered" evidence="1">
    <location>
        <begin position="38"/>
        <end position="61"/>
    </location>
</feature>
<dbReference type="AlphaFoldDB" id="A0A9E7GWK0"/>
<name>A0A9E7GWK0_9LILI</name>
<dbReference type="InterPro" id="IPR039614">
    <property type="entry name" value="PMI1-like"/>
</dbReference>